<feature type="region of interest" description="Disordered" evidence="4">
    <location>
        <begin position="1"/>
        <end position="27"/>
    </location>
</feature>
<evidence type="ECO:0000259" key="5">
    <source>
        <dbReference type="PROSITE" id="PS01124"/>
    </source>
</evidence>
<dbReference type="SUPFAM" id="SSF51215">
    <property type="entry name" value="Regulatory protein AraC"/>
    <property type="match status" value="1"/>
</dbReference>
<dbReference type="GO" id="GO:0003700">
    <property type="term" value="F:DNA-binding transcription factor activity"/>
    <property type="evidence" value="ECO:0007669"/>
    <property type="project" value="InterPro"/>
</dbReference>
<dbReference type="InterPro" id="IPR003313">
    <property type="entry name" value="AraC-bd"/>
</dbReference>
<organism evidence="6">
    <name type="scientific">Burkholderia sp. (strain CCGE1003)</name>
    <dbReference type="NCBI Taxonomy" id="640512"/>
    <lineage>
        <taxon>Bacteria</taxon>
        <taxon>Pseudomonadati</taxon>
        <taxon>Pseudomonadota</taxon>
        <taxon>Betaproteobacteria</taxon>
        <taxon>Burkholderiales</taxon>
        <taxon>Burkholderiaceae</taxon>
        <taxon>Burkholderia</taxon>
    </lineage>
</organism>
<keyword evidence="3" id="KW-0804">Transcription</keyword>
<dbReference type="GO" id="GO:0043565">
    <property type="term" value="F:sequence-specific DNA binding"/>
    <property type="evidence" value="ECO:0007669"/>
    <property type="project" value="InterPro"/>
</dbReference>
<evidence type="ECO:0000256" key="2">
    <source>
        <dbReference type="ARBA" id="ARBA00023125"/>
    </source>
</evidence>
<gene>
    <name evidence="6" type="ordered locus">BC1003_1882</name>
</gene>
<dbReference type="Pfam" id="PF12833">
    <property type="entry name" value="HTH_18"/>
    <property type="match status" value="1"/>
</dbReference>
<feature type="compositionally biased region" description="Low complexity" evidence="4">
    <location>
        <begin position="10"/>
        <end position="27"/>
    </location>
</feature>
<dbReference type="PANTHER" id="PTHR46796:SF2">
    <property type="entry name" value="TRANSCRIPTIONAL REGULATORY PROTEIN"/>
    <property type="match status" value="1"/>
</dbReference>
<evidence type="ECO:0000256" key="4">
    <source>
        <dbReference type="SAM" id="MobiDB-lite"/>
    </source>
</evidence>
<dbReference type="KEGG" id="bgf:BC1003_1882"/>
<sequence>MSARELLTGAAQSPPDTAAPASARAAATTSVEKRGGDWIYRSPASAAAAGADGIERIEAFFHGAGYAMHRHDTYAIGRTLAGVQSFRYRGSMRHSLPGGTMVLHPDEPHDGQAGTGEGFRYRMIYVDPALFQQALGGQPLPFVKGGLSNDPRLFAATHNVLSSMDRAMNPLEQDDGLYELAMALHAAAGARATRRPVDFGAARRAREYLLASLERTVTLDELAAAAGRDRWSLSHDFRALFGTSPHRYLTMRRLDRVRQLALAGMPLADASAASGFADQSHMTRHFKRAWGVAPAQWLGMLGISSRDGG</sequence>
<dbReference type="AlphaFoldDB" id="E1T9W0"/>
<dbReference type="HOGENOM" id="CLU_000445_88_16_4"/>
<dbReference type="PROSITE" id="PS01124">
    <property type="entry name" value="HTH_ARAC_FAMILY_2"/>
    <property type="match status" value="1"/>
</dbReference>
<dbReference type="SUPFAM" id="SSF46689">
    <property type="entry name" value="Homeodomain-like"/>
    <property type="match status" value="2"/>
</dbReference>
<feature type="domain" description="HTH araC/xylS-type" evidence="5">
    <location>
        <begin position="203"/>
        <end position="300"/>
    </location>
</feature>
<evidence type="ECO:0000256" key="3">
    <source>
        <dbReference type="ARBA" id="ARBA00023163"/>
    </source>
</evidence>
<accession>E1T9W0</accession>
<dbReference type="InterPro" id="IPR037923">
    <property type="entry name" value="HTH-like"/>
</dbReference>
<dbReference type="SMART" id="SM00342">
    <property type="entry name" value="HTH_ARAC"/>
    <property type="match status" value="1"/>
</dbReference>
<dbReference type="InterPro" id="IPR018060">
    <property type="entry name" value="HTH_AraC"/>
</dbReference>
<protein>
    <submittedName>
        <fullName evidence="6">Transcriptional regulator, AraC family</fullName>
    </submittedName>
</protein>
<proteinExistence type="predicted"/>
<keyword evidence="2" id="KW-0238">DNA-binding</keyword>
<reference evidence="6" key="1">
    <citation type="submission" date="2010-09" db="EMBL/GenBank/DDBJ databases">
        <title>Complete sequence of chromosome1 of Burkholderia sp. CCGE1003.</title>
        <authorList>
            <consortium name="US DOE Joint Genome Institute"/>
            <person name="Lucas S."/>
            <person name="Copeland A."/>
            <person name="Lapidus A."/>
            <person name="Cheng J.-F."/>
            <person name="Bruce D."/>
            <person name="Goodwin L."/>
            <person name="Pitluck S."/>
            <person name="Daligault H."/>
            <person name="Davenport K."/>
            <person name="Detter J.C."/>
            <person name="Han C."/>
            <person name="Tapia R."/>
            <person name="Land M."/>
            <person name="Hauser L."/>
            <person name="Jeffries C."/>
            <person name="Kyrpides N."/>
            <person name="Ivanova N."/>
            <person name="Ovchinnikova G."/>
            <person name="Martinez-Romero E."/>
            <person name="Rogel M.A."/>
            <person name="Auchtung J."/>
            <person name="Tiedje J.M."/>
            <person name="Woyke T."/>
        </authorList>
    </citation>
    <scope>NUCLEOTIDE SEQUENCE</scope>
    <source>
        <strain evidence="6">CCGE1003</strain>
    </source>
</reference>
<dbReference type="EMBL" id="CP002217">
    <property type="protein sequence ID" value="ADN57848.1"/>
    <property type="molecule type" value="Genomic_DNA"/>
</dbReference>
<name>E1T9W0_BURSG</name>
<evidence type="ECO:0000256" key="1">
    <source>
        <dbReference type="ARBA" id="ARBA00023015"/>
    </source>
</evidence>
<dbReference type="InterPro" id="IPR009057">
    <property type="entry name" value="Homeodomain-like_sf"/>
</dbReference>
<dbReference type="Pfam" id="PF02311">
    <property type="entry name" value="AraC_binding"/>
    <property type="match status" value="1"/>
</dbReference>
<evidence type="ECO:0000313" key="6">
    <source>
        <dbReference type="EMBL" id="ADN57848.1"/>
    </source>
</evidence>
<dbReference type="Gene3D" id="1.10.10.60">
    <property type="entry name" value="Homeodomain-like"/>
    <property type="match status" value="1"/>
</dbReference>
<dbReference type="STRING" id="640512.BC1003_1882"/>
<keyword evidence="1" id="KW-0805">Transcription regulation</keyword>
<dbReference type="OrthoDB" id="3631840at2"/>
<dbReference type="PANTHER" id="PTHR46796">
    <property type="entry name" value="HTH-TYPE TRANSCRIPTIONAL ACTIVATOR RHAS-RELATED"/>
    <property type="match status" value="1"/>
</dbReference>
<dbReference type="InterPro" id="IPR050204">
    <property type="entry name" value="AraC_XylS_family_regulators"/>
</dbReference>
<dbReference type="eggNOG" id="COG2207">
    <property type="taxonomic scope" value="Bacteria"/>
</dbReference>